<feature type="binding site" evidence="11">
    <location>
        <position position="263"/>
    </location>
    <ligand>
        <name>[4Fe-4S] cluster</name>
        <dbReference type="ChEBI" id="CHEBI:49883"/>
        <label>2</label>
        <note>4Fe-4S-substrate</note>
    </ligand>
</feature>
<dbReference type="UniPathway" id="UPA00344"/>
<gene>
    <name evidence="11" type="primary">moaA</name>
    <name evidence="14" type="ORF">AOG54_04095</name>
    <name evidence="13" type="ORF">SE19_03000</name>
</gene>
<dbReference type="AlphaFoldDB" id="A0A0Q0RXG0"/>
<evidence type="ECO:0000256" key="2">
    <source>
        <dbReference type="ARBA" id="ARBA00022691"/>
    </source>
</evidence>
<dbReference type="OrthoDB" id="6925at2157"/>
<evidence type="ECO:0000256" key="9">
    <source>
        <dbReference type="ARBA" id="ARBA00023239"/>
    </source>
</evidence>
<dbReference type="EC" id="4.1.99.22" evidence="11"/>
<feature type="binding site" evidence="11">
    <location>
        <position position="70"/>
    </location>
    <ligand>
        <name>GTP</name>
        <dbReference type="ChEBI" id="CHEBI:37565"/>
    </ligand>
</feature>
<feature type="binding site" evidence="11">
    <location>
        <position position="163"/>
    </location>
    <ligand>
        <name>GTP</name>
        <dbReference type="ChEBI" id="CHEBI:37565"/>
    </ligand>
</feature>
<dbReference type="GO" id="GO:0005525">
    <property type="term" value="F:GTP binding"/>
    <property type="evidence" value="ECO:0007669"/>
    <property type="project" value="UniProtKB-UniRule"/>
</dbReference>
<dbReference type="InterPro" id="IPR050105">
    <property type="entry name" value="MoCo_biosynth_MoaA/MoaC"/>
</dbReference>
<feature type="binding site" evidence="11">
    <location>
        <begin position="268"/>
        <end position="270"/>
    </location>
    <ligand>
        <name>GTP</name>
        <dbReference type="ChEBI" id="CHEBI:37565"/>
    </ligand>
</feature>
<evidence type="ECO:0000256" key="10">
    <source>
        <dbReference type="ARBA" id="ARBA00048697"/>
    </source>
</evidence>
<evidence type="ECO:0000313" key="14">
    <source>
        <dbReference type="EMBL" id="KQB34658.1"/>
    </source>
</evidence>
<dbReference type="Proteomes" id="UP000050515">
    <property type="component" value="Unassembled WGS sequence"/>
</dbReference>
<dbReference type="SFLD" id="SFLDG01386">
    <property type="entry name" value="main_SPASM_domain-containing"/>
    <property type="match status" value="1"/>
</dbReference>
<dbReference type="SFLD" id="SFLDG01383">
    <property type="entry name" value="cyclic_pyranopterin_phosphate"/>
    <property type="match status" value="1"/>
</dbReference>
<evidence type="ECO:0000256" key="1">
    <source>
        <dbReference type="ARBA" id="ARBA00022485"/>
    </source>
</evidence>
<feature type="binding site" evidence="11">
    <location>
        <position position="37"/>
    </location>
    <ligand>
        <name>[4Fe-4S] cluster</name>
        <dbReference type="ChEBI" id="CHEBI:49883"/>
        <label>1</label>
        <note>4Fe-4S-S-AdoMet</note>
    </ligand>
</feature>
<dbReference type="InterPro" id="IPR040064">
    <property type="entry name" value="MoaA-like"/>
</dbReference>
<feature type="binding site" evidence="11">
    <location>
        <position position="74"/>
    </location>
    <ligand>
        <name>S-adenosyl-L-methionine</name>
        <dbReference type="ChEBI" id="CHEBI:59789"/>
    </ligand>
</feature>
<keyword evidence="9 11" id="KW-0456">Lyase</keyword>
<evidence type="ECO:0000313" key="13">
    <source>
        <dbReference type="EMBL" id="KPV47002.1"/>
    </source>
</evidence>
<feature type="binding site" evidence="11">
    <location>
        <position position="30"/>
    </location>
    <ligand>
        <name>[4Fe-4S] cluster</name>
        <dbReference type="ChEBI" id="CHEBI:49883"/>
        <label>1</label>
        <note>4Fe-4S-S-AdoMet</note>
    </ligand>
</feature>
<evidence type="ECO:0000256" key="7">
    <source>
        <dbReference type="ARBA" id="ARBA00023134"/>
    </source>
</evidence>
<dbReference type="InterPro" id="IPR006638">
    <property type="entry name" value="Elp3/MiaA/NifB-like_rSAM"/>
</dbReference>
<dbReference type="SFLD" id="SFLDS00029">
    <property type="entry name" value="Radical_SAM"/>
    <property type="match status" value="1"/>
</dbReference>
<comment type="caution">
    <text evidence="11">Lacks conserved residue(s) required for the propagation of feature annotation.</text>
</comment>
<evidence type="ECO:0000256" key="4">
    <source>
        <dbReference type="ARBA" id="ARBA00022741"/>
    </source>
</evidence>
<comment type="similarity">
    <text evidence="11">Belongs to the radical SAM superfamily. MoaA family.</text>
</comment>
<dbReference type="InterPro" id="IPR013785">
    <property type="entry name" value="Aldolase_TIM"/>
</dbReference>
<keyword evidence="6 11" id="KW-0411">Iron-sulfur</keyword>
<evidence type="ECO:0000313" key="16">
    <source>
        <dbReference type="Proteomes" id="UP000050515"/>
    </source>
</evidence>
<proteinExistence type="inferred from homology"/>
<feature type="binding site" evidence="11">
    <location>
        <position position="266"/>
    </location>
    <ligand>
        <name>[4Fe-4S] cluster</name>
        <dbReference type="ChEBI" id="CHEBI:49883"/>
        <label>2</label>
        <note>4Fe-4S-substrate</note>
    </ligand>
</feature>
<comment type="caution">
    <text evidence="14">The sequence shown here is derived from an EMBL/GenBank/DDBJ whole genome shotgun (WGS) entry which is preliminary data.</text>
</comment>
<feature type="domain" description="Radical SAM core" evidence="12">
    <location>
        <begin position="14"/>
        <end position="246"/>
    </location>
</feature>
<dbReference type="GO" id="GO:0046872">
    <property type="term" value="F:metal ion binding"/>
    <property type="evidence" value="ECO:0007669"/>
    <property type="project" value="UniProtKB-KW"/>
</dbReference>
<sequence length="316" mass="36562">MINGLISKNTVFDNYGRPVTSLRIQLNAICNFNCFFCHMEGTERNMSFLTPENIEKIVEVAASHGVNKVKFTGGEPTLRNDILEIIRRTRKHINGSISMTTNGVLLPILAVKLKDAGLDRVNISMHSNDDYTFEKITNVRRDYLDTVKRGIQAANNAGLTPVKVNFVVLKGINEDQIDSMINFCAKNHAILQLIEFETSRGRENSGDYLKYHVSLEPIEEKIKKRSIYMERNELHNRERYILNTLDGEVKVEFVKPMHNKDFCKHCTRLRVTADGNFKTCLLRENDYFNIKDKLNNQRSLDEEFIKAVKNRIPYWR</sequence>
<dbReference type="Pfam" id="PF06463">
    <property type="entry name" value="Mob_synth_C"/>
    <property type="match status" value="1"/>
</dbReference>
<dbReference type="RefSeq" id="WP_048101238.1">
    <property type="nucleotide sequence ID" value="NZ_JBBYJF010000020.1"/>
</dbReference>
<keyword evidence="4 11" id="KW-0547">Nucleotide-binding</keyword>
<dbReference type="EMBL" id="LKBG01000227">
    <property type="protein sequence ID" value="KQB34658.1"/>
    <property type="molecule type" value="Genomic_DNA"/>
</dbReference>
<dbReference type="GO" id="GO:0061798">
    <property type="term" value="F:GTP 3',8'-cyclase activity"/>
    <property type="evidence" value="ECO:0007669"/>
    <property type="project" value="UniProtKB-UniRule"/>
</dbReference>
<dbReference type="SUPFAM" id="SSF102114">
    <property type="entry name" value="Radical SAM enzymes"/>
    <property type="match status" value="1"/>
</dbReference>
<keyword evidence="2 11" id="KW-0949">S-adenosyl-L-methionine</keyword>
<evidence type="ECO:0000256" key="3">
    <source>
        <dbReference type="ARBA" id="ARBA00022723"/>
    </source>
</evidence>
<evidence type="ECO:0000256" key="11">
    <source>
        <dbReference type="HAMAP-Rule" id="MF_01225"/>
    </source>
</evidence>
<name>A0A0Q0RXG0_9ARCH</name>
<keyword evidence="8 11" id="KW-0501">Molybdenum cofactor biosynthesis</keyword>
<dbReference type="GO" id="GO:1904047">
    <property type="term" value="F:S-adenosyl-L-methionine binding"/>
    <property type="evidence" value="ECO:0007669"/>
    <property type="project" value="UniProtKB-UniRule"/>
</dbReference>
<dbReference type="CDD" id="cd01335">
    <property type="entry name" value="Radical_SAM"/>
    <property type="match status" value="1"/>
</dbReference>
<feature type="binding site" evidence="11">
    <location>
        <position position="23"/>
    </location>
    <ligand>
        <name>GTP</name>
        <dbReference type="ChEBI" id="CHEBI:37565"/>
    </ligand>
</feature>
<dbReference type="SFLD" id="SFLDG01082">
    <property type="entry name" value="B12-binding_domain_containing"/>
    <property type="match status" value="1"/>
</dbReference>
<dbReference type="SMART" id="SM00729">
    <property type="entry name" value="Elp3"/>
    <property type="match status" value="1"/>
</dbReference>
<dbReference type="Gene3D" id="3.20.20.70">
    <property type="entry name" value="Aldolase class I"/>
    <property type="match status" value="1"/>
</dbReference>
<dbReference type="GO" id="GO:0061799">
    <property type="term" value="F:cyclic pyranopterin monophosphate synthase activity"/>
    <property type="evidence" value="ECO:0007669"/>
    <property type="project" value="TreeGrafter"/>
</dbReference>
<evidence type="ECO:0000256" key="5">
    <source>
        <dbReference type="ARBA" id="ARBA00023004"/>
    </source>
</evidence>
<evidence type="ECO:0000259" key="12">
    <source>
        <dbReference type="PROSITE" id="PS51918"/>
    </source>
</evidence>
<dbReference type="NCBIfam" id="NF001199">
    <property type="entry name" value="PRK00164.2-1"/>
    <property type="match status" value="1"/>
</dbReference>
<comment type="cofactor">
    <cofactor evidence="11">
        <name>[4Fe-4S] cluster</name>
        <dbReference type="ChEBI" id="CHEBI:49883"/>
    </cofactor>
    <text evidence="11">Binds 2 [4Fe-4S] clusters. Binds 1 [4Fe-4S] cluster coordinated with 3 cysteines and an exchangeable S-adenosyl-L-methionine and 1 [4Fe-4S] cluster coordinated with 3 cysteines and the GTP-derived substrate.</text>
</comment>
<dbReference type="GeneID" id="84221070"/>
<dbReference type="GO" id="GO:0006777">
    <property type="term" value="P:Mo-molybdopterin cofactor biosynthetic process"/>
    <property type="evidence" value="ECO:0007669"/>
    <property type="project" value="UniProtKB-UniRule"/>
</dbReference>
<reference evidence="14 15" key="2">
    <citation type="submission" date="2015-09" db="EMBL/GenBank/DDBJ databases">
        <title>Heavy metals and arsenic resistance mechanisms in polyextremophilic archaea of the family Ferroplasmaceae.</title>
        <authorList>
            <person name="Bulaev A.G."/>
            <person name="Kanygina A.V."/>
        </authorList>
    </citation>
    <scope>NUCLEOTIDE SEQUENCE [LARGE SCALE GENOMIC DNA]</scope>
    <source>
        <strain evidence="14 15">VT</strain>
    </source>
</reference>
<evidence type="ECO:0000256" key="8">
    <source>
        <dbReference type="ARBA" id="ARBA00023150"/>
    </source>
</evidence>
<dbReference type="HAMAP" id="MF_01225_A">
    <property type="entry name" value="MoaA_A"/>
    <property type="match status" value="1"/>
</dbReference>
<evidence type="ECO:0000256" key="6">
    <source>
        <dbReference type="ARBA" id="ARBA00023014"/>
    </source>
</evidence>
<keyword evidence="7 11" id="KW-0342">GTP-binding</keyword>
<dbReference type="EMBL" id="LJCQ01000150">
    <property type="protein sequence ID" value="KPV47002.1"/>
    <property type="molecule type" value="Genomic_DNA"/>
</dbReference>
<reference evidence="13 16" key="1">
    <citation type="submission" date="2015-09" db="EMBL/GenBank/DDBJ databases">
        <title>Draft genome sequence of Acidiplasma aeolicum DSM 18409.</title>
        <authorList>
            <person name="Hemp J."/>
        </authorList>
    </citation>
    <scope>NUCLEOTIDE SEQUENCE [LARGE SCALE GENOMIC DNA]</scope>
    <source>
        <strain evidence="13 16">V</strain>
    </source>
</reference>
<dbReference type="PROSITE" id="PS51918">
    <property type="entry name" value="RADICAL_SAM"/>
    <property type="match status" value="1"/>
</dbReference>
<comment type="catalytic activity">
    <reaction evidence="10 11">
        <text>GTP + AH2 + S-adenosyl-L-methionine = (8S)-3',8-cyclo-7,8-dihydroguanosine 5'-triphosphate + 5'-deoxyadenosine + L-methionine + A + H(+)</text>
        <dbReference type="Rhea" id="RHEA:49576"/>
        <dbReference type="ChEBI" id="CHEBI:13193"/>
        <dbReference type="ChEBI" id="CHEBI:15378"/>
        <dbReference type="ChEBI" id="CHEBI:17319"/>
        <dbReference type="ChEBI" id="CHEBI:17499"/>
        <dbReference type="ChEBI" id="CHEBI:37565"/>
        <dbReference type="ChEBI" id="CHEBI:57844"/>
        <dbReference type="ChEBI" id="CHEBI:59789"/>
        <dbReference type="ChEBI" id="CHEBI:131766"/>
        <dbReference type="EC" id="4.1.99.22"/>
    </reaction>
</comment>
<evidence type="ECO:0000313" key="15">
    <source>
        <dbReference type="Proteomes" id="UP000050320"/>
    </source>
</evidence>
<comment type="function">
    <text evidence="11">Catalyzes the cyclization of GTP to (8S)-3',8-cyclo-7,8-dihydroguanosine 5'-triphosphate.</text>
</comment>
<protein>
    <recommendedName>
        <fullName evidence="11">Probable GTP 3',8-cyclase</fullName>
        <ecNumber evidence="11">4.1.99.22</ecNumber>
    </recommendedName>
    <alternativeName>
        <fullName evidence="11">Molybdenum cofactor biosynthesis protein A</fullName>
    </alternativeName>
</protein>
<dbReference type="InterPro" id="IPR000385">
    <property type="entry name" value="MoaA_NifB_PqqE_Fe-S-bd_CS"/>
</dbReference>
<dbReference type="InterPro" id="IPR013485">
    <property type="entry name" value="MoaA_arc"/>
</dbReference>
<comment type="pathway">
    <text evidence="11">Cofactor biosynthesis; molybdopterin biosynthesis.</text>
</comment>
<dbReference type="SFLD" id="SFLDG01067">
    <property type="entry name" value="SPASM/twitch_domain_containing"/>
    <property type="match status" value="1"/>
</dbReference>
<dbReference type="InterPro" id="IPR007197">
    <property type="entry name" value="rSAM"/>
</dbReference>
<dbReference type="PANTHER" id="PTHR22960:SF0">
    <property type="entry name" value="MOLYBDENUM COFACTOR BIOSYNTHESIS PROTEIN 1"/>
    <property type="match status" value="1"/>
</dbReference>
<feature type="binding site" evidence="11">
    <location>
        <position position="280"/>
    </location>
    <ligand>
        <name>[4Fe-4S] cluster</name>
        <dbReference type="ChEBI" id="CHEBI:49883"/>
        <label>2</label>
        <note>4Fe-4S-substrate</note>
    </ligand>
</feature>
<dbReference type="Pfam" id="PF04055">
    <property type="entry name" value="Radical_SAM"/>
    <property type="match status" value="1"/>
</dbReference>
<dbReference type="GO" id="GO:0051539">
    <property type="term" value="F:4 iron, 4 sulfur cluster binding"/>
    <property type="evidence" value="ECO:0007669"/>
    <property type="project" value="UniProtKB-UniRule"/>
</dbReference>
<feature type="binding site" evidence="11">
    <location>
        <position position="34"/>
    </location>
    <ligand>
        <name>[4Fe-4S] cluster</name>
        <dbReference type="ChEBI" id="CHEBI:49883"/>
        <label>1</label>
        <note>4Fe-4S-S-AdoMet</note>
    </ligand>
</feature>
<dbReference type="PATRIC" id="fig|507754.4.peg.418"/>
<keyword evidence="3 11" id="KW-0479">Metal-binding</keyword>
<keyword evidence="1 11" id="KW-0004">4Fe-4S</keyword>
<organism evidence="14 15">
    <name type="scientific">Acidiplasma aeolicum</name>
    <dbReference type="NCBI Taxonomy" id="507754"/>
    <lineage>
        <taxon>Archaea</taxon>
        <taxon>Methanobacteriati</taxon>
        <taxon>Thermoplasmatota</taxon>
        <taxon>Thermoplasmata</taxon>
        <taxon>Thermoplasmatales</taxon>
        <taxon>Ferroplasmaceae</taxon>
        <taxon>Acidiplasma</taxon>
    </lineage>
</organism>
<dbReference type="PANTHER" id="PTHR22960">
    <property type="entry name" value="MOLYBDOPTERIN COFACTOR SYNTHESIS PROTEIN A"/>
    <property type="match status" value="1"/>
</dbReference>
<accession>A0A0Q0RXG0</accession>
<dbReference type="PROSITE" id="PS01305">
    <property type="entry name" value="MOAA_NIFB_PQQE"/>
    <property type="match status" value="1"/>
</dbReference>
<keyword evidence="5 11" id="KW-0408">Iron</keyword>
<feature type="binding site" evidence="11">
    <location>
        <position position="124"/>
    </location>
    <ligand>
        <name>S-adenosyl-L-methionine</name>
        <dbReference type="ChEBI" id="CHEBI:59789"/>
    </ligand>
</feature>
<dbReference type="NCBIfam" id="TIGR02668">
    <property type="entry name" value="moaA_archaeal"/>
    <property type="match status" value="1"/>
</dbReference>
<dbReference type="InterPro" id="IPR010505">
    <property type="entry name" value="MoaA_twitch"/>
</dbReference>
<dbReference type="Proteomes" id="UP000050320">
    <property type="component" value="Unassembled WGS sequence"/>
</dbReference>
<dbReference type="InterPro" id="IPR058240">
    <property type="entry name" value="rSAM_sf"/>
</dbReference>
<keyword evidence="15" id="KW-1185">Reference proteome</keyword>
<feature type="binding site" evidence="11">
    <location>
        <position position="100"/>
    </location>
    <ligand>
        <name>GTP</name>
        <dbReference type="ChEBI" id="CHEBI:37565"/>
    </ligand>
</feature>